<accession>A0ACC1TMP3</accession>
<organism evidence="1 2">
    <name type="scientific">Lentinula aff. lateritia</name>
    <dbReference type="NCBI Taxonomy" id="2804960"/>
    <lineage>
        <taxon>Eukaryota</taxon>
        <taxon>Fungi</taxon>
        <taxon>Dikarya</taxon>
        <taxon>Basidiomycota</taxon>
        <taxon>Agaricomycotina</taxon>
        <taxon>Agaricomycetes</taxon>
        <taxon>Agaricomycetidae</taxon>
        <taxon>Agaricales</taxon>
        <taxon>Marasmiineae</taxon>
        <taxon>Omphalotaceae</taxon>
        <taxon>Lentinula</taxon>
    </lineage>
</organism>
<dbReference type="EMBL" id="MU795533">
    <property type="protein sequence ID" value="KAJ3805770.1"/>
    <property type="molecule type" value="Genomic_DNA"/>
</dbReference>
<gene>
    <name evidence="1" type="ORF">F5876DRAFT_81418</name>
</gene>
<evidence type="ECO:0000313" key="2">
    <source>
        <dbReference type="Proteomes" id="UP001163835"/>
    </source>
</evidence>
<comment type="caution">
    <text evidence="1">The sequence shown here is derived from an EMBL/GenBank/DDBJ whole genome shotgun (WGS) entry which is preliminary data.</text>
</comment>
<keyword evidence="2" id="KW-1185">Reference proteome</keyword>
<evidence type="ECO:0000313" key="1">
    <source>
        <dbReference type="EMBL" id="KAJ3805770.1"/>
    </source>
</evidence>
<proteinExistence type="predicted"/>
<protein>
    <submittedName>
        <fullName evidence="1">Uncharacterized protein</fullName>
    </submittedName>
</protein>
<name>A0ACC1TMP3_9AGAR</name>
<reference evidence="1" key="1">
    <citation type="submission" date="2022-09" db="EMBL/GenBank/DDBJ databases">
        <title>A Global Phylogenomic Analysis of the Shiitake Genus Lentinula.</title>
        <authorList>
            <consortium name="DOE Joint Genome Institute"/>
            <person name="Sierra-Patev S."/>
            <person name="Min B."/>
            <person name="Naranjo-Ortiz M."/>
            <person name="Looney B."/>
            <person name="Konkel Z."/>
            <person name="Slot J.C."/>
            <person name="Sakamoto Y."/>
            <person name="Steenwyk J.L."/>
            <person name="Rokas A."/>
            <person name="Carro J."/>
            <person name="Camarero S."/>
            <person name="Ferreira P."/>
            <person name="Molpeceres G."/>
            <person name="Ruiz-Duenas F.J."/>
            <person name="Serrano A."/>
            <person name="Henrissat B."/>
            <person name="Drula E."/>
            <person name="Hughes K.W."/>
            <person name="Mata J.L."/>
            <person name="Ishikawa N.K."/>
            <person name="Vargas-Isla R."/>
            <person name="Ushijima S."/>
            <person name="Smith C.A."/>
            <person name="Ahrendt S."/>
            <person name="Andreopoulos W."/>
            <person name="He G."/>
            <person name="Labutti K."/>
            <person name="Lipzen A."/>
            <person name="Ng V."/>
            <person name="Riley R."/>
            <person name="Sandor L."/>
            <person name="Barry K."/>
            <person name="Martinez A.T."/>
            <person name="Xiao Y."/>
            <person name="Gibbons J.G."/>
            <person name="Terashima K."/>
            <person name="Grigoriev I.V."/>
            <person name="Hibbett D.S."/>
        </authorList>
    </citation>
    <scope>NUCLEOTIDE SEQUENCE</scope>
    <source>
        <strain evidence="1">TMI1499</strain>
    </source>
</reference>
<sequence>MEPKVTFAPGLASDVVKPSRPSRKIPTEKDYGPLAYAIILPRRAMLPRLAETDPDIIENVDLAKLRKQRNAIEISLENMCDEARKIWPNTFGCLVDPTFEDGSCYALGFADNTRPENGWVIRRAFYISQGEQGLAGRIHWNSDPPRAEFCPGLSAMTVMTLLTRTKPLFYVDLEDQEQLVSVTQCTIFYFHNNTAAYYTTETQKPILVSKESHCKT</sequence>
<dbReference type="Proteomes" id="UP001163835">
    <property type="component" value="Unassembled WGS sequence"/>
</dbReference>